<sequence>MYIYIYTYCKFSGEEEKSLMTNENEKLKKEDDETVSITVEPIPQPLSDARTQKSQTSEVNYKQVLFKSNLYEPKMIQCNTLNRESKDTE</sequence>
<accession>A0A0M3I029</accession>
<evidence type="ECO:0000313" key="2">
    <source>
        <dbReference type="WBParaSite" id="ALUE_0000941201-mRNA-1"/>
    </source>
</evidence>
<dbReference type="WBParaSite" id="ALUE_0000941201-mRNA-1">
    <property type="protein sequence ID" value="ALUE_0000941201-mRNA-1"/>
    <property type="gene ID" value="ALUE_0000941201"/>
</dbReference>
<reference evidence="2" key="1">
    <citation type="submission" date="2017-02" db="UniProtKB">
        <authorList>
            <consortium name="WormBaseParasite"/>
        </authorList>
    </citation>
    <scope>IDENTIFICATION</scope>
</reference>
<proteinExistence type="predicted"/>
<dbReference type="Proteomes" id="UP000036681">
    <property type="component" value="Unplaced"/>
</dbReference>
<keyword evidence="1" id="KW-1185">Reference proteome</keyword>
<protein>
    <submittedName>
        <fullName evidence="2">Uncharacterized protein</fullName>
    </submittedName>
</protein>
<dbReference type="AlphaFoldDB" id="A0A0M3I029"/>
<organism evidence="1 2">
    <name type="scientific">Ascaris lumbricoides</name>
    <name type="common">Giant roundworm</name>
    <dbReference type="NCBI Taxonomy" id="6252"/>
    <lineage>
        <taxon>Eukaryota</taxon>
        <taxon>Metazoa</taxon>
        <taxon>Ecdysozoa</taxon>
        <taxon>Nematoda</taxon>
        <taxon>Chromadorea</taxon>
        <taxon>Rhabditida</taxon>
        <taxon>Spirurina</taxon>
        <taxon>Ascaridomorpha</taxon>
        <taxon>Ascaridoidea</taxon>
        <taxon>Ascarididae</taxon>
        <taxon>Ascaris</taxon>
    </lineage>
</organism>
<name>A0A0M3I029_ASCLU</name>
<evidence type="ECO:0000313" key="1">
    <source>
        <dbReference type="Proteomes" id="UP000036681"/>
    </source>
</evidence>